<keyword evidence="3" id="KW-1185">Reference proteome</keyword>
<evidence type="ECO:0000256" key="1">
    <source>
        <dbReference type="SAM" id="Phobius"/>
    </source>
</evidence>
<proteinExistence type="predicted"/>
<feature type="transmembrane region" description="Helical" evidence="1">
    <location>
        <begin position="20"/>
        <end position="51"/>
    </location>
</feature>
<evidence type="ECO:0000313" key="2">
    <source>
        <dbReference type="EMBL" id="GAA3702676.1"/>
    </source>
</evidence>
<keyword evidence="1" id="KW-1133">Transmembrane helix</keyword>
<sequence>MTQELSRPRASLPRRIGSKVAELVGEAVVEGLFAVLACSVAGVVIAGFIWGWNRHPVATVIAGAAMACLLGYGAWSLLPRARRSRERGQGRRVAIIASGALLVTAVWLLYVISYCSCA</sequence>
<feature type="transmembrane region" description="Helical" evidence="1">
    <location>
        <begin position="57"/>
        <end position="78"/>
    </location>
</feature>
<accession>A0ABP7DD23</accession>
<keyword evidence="1" id="KW-0812">Transmembrane</keyword>
<dbReference type="EMBL" id="BAABDC010000002">
    <property type="protein sequence ID" value="GAA3702676.1"/>
    <property type="molecule type" value="Genomic_DNA"/>
</dbReference>
<gene>
    <name evidence="2" type="ORF">GCM10022399_18890</name>
</gene>
<protein>
    <submittedName>
        <fullName evidence="2">Uncharacterized protein</fullName>
    </submittedName>
</protein>
<organism evidence="2 3">
    <name type="scientific">Terrabacter ginsenosidimutans</name>
    <dbReference type="NCBI Taxonomy" id="490575"/>
    <lineage>
        <taxon>Bacteria</taxon>
        <taxon>Bacillati</taxon>
        <taxon>Actinomycetota</taxon>
        <taxon>Actinomycetes</taxon>
        <taxon>Micrococcales</taxon>
        <taxon>Intrasporangiaceae</taxon>
        <taxon>Terrabacter</taxon>
    </lineage>
</organism>
<reference evidence="3" key="1">
    <citation type="journal article" date="2019" name="Int. J. Syst. Evol. Microbiol.">
        <title>The Global Catalogue of Microorganisms (GCM) 10K type strain sequencing project: providing services to taxonomists for standard genome sequencing and annotation.</title>
        <authorList>
            <consortium name="The Broad Institute Genomics Platform"/>
            <consortium name="The Broad Institute Genome Sequencing Center for Infectious Disease"/>
            <person name="Wu L."/>
            <person name="Ma J."/>
        </authorList>
    </citation>
    <scope>NUCLEOTIDE SEQUENCE [LARGE SCALE GENOMIC DNA]</scope>
    <source>
        <strain evidence="3">JCM 17125</strain>
    </source>
</reference>
<evidence type="ECO:0000313" key="3">
    <source>
        <dbReference type="Proteomes" id="UP001501468"/>
    </source>
</evidence>
<keyword evidence="1" id="KW-0472">Membrane</keyword>
<dbReference type="RefSeq" id="WP_344944834.1">
    <property type="nucleotide sequence ID" value="NZ_BAABDC010000002.1"/>
</dbReference>
<comment type="caution">
    <text evidence="2">The sequence shown here is derived from an EMBL/GenBank/DDBJ whole genome shotgun (WGS) entry which is preliminary data.</text>
</comment>
<name>A0ABP7DD23_9MICO</name>
<feature type="transmembrane region" description="Helical" evidence="1">
    <location>
        <begin position="90"/>
        <end position="112"/>
    </location>
</feature>
<dbReference type="Proteomes" id="UP001501468">
    <property type="component" value="Unassembled WGS sequence"/>
</dbReference>